<feature type="binding site" evidence="14">
    <location>
        <position position="85"/>
    </location>
    <ligand>
        <name>ATP</name>
        <dbReference type="ChEBI" id="CHEBI:30616"/>
    </ligand>
</feature>
<dbReference type="NCBIfam" id="NF009538">
    <property type="entry name" value="PRK12904.1"/>
    <property type="match status" value="1"/>
</dbReference>
<feature type="domain" description="Helicase ATP-binding" evidence="16">
    <location>
        <begin position="87"/>
        <end position="245"/>
    </location>
</feature>
<dbReference type="GO" id="GO:0046872">
    <property type="term" value="F:metal ion binding"/>
    <property type="evidence" value="ECO:0007669"/>
    <property type="project" value="UniProtKB-KW"/>
</dbReference>
<dbReference type="AlphaFoldDB" id="A0A166JUS1"/>
<protein>
    <recommendedName>
        <fullName evidence="14 15">Protein translocase subunit SecA</fullName>
        <ecNumber evidence="14">7.4.2.8</ecNumber>
    </recommendedName>
</protein>
<dbReference type="PROSITE" id="PS51194">
    <property type="entry name" value="HELICASE_CTER"/>
    <property type="match status" value="1"/>
</dbReference>
<dbReference type="PANTHER" id="PTHR30612">
    <property type="entry name" value="SECA INNER MEMBRANE COMPONENT OF SEC PROTEIN SECRETION SYSTEM"/>
    <property type="match status" value="1"/>
</dbReference>
<dbReference type="SMART" id="SM00957">
    <property type="entry name" value="SecA_DEAD"/>
    <property type="match status" value="1"/>
</dbReference>
<dbReference type="Pfam" id="PF07517">
    <property type="entry name" value="SecA_DEAD"/>
    <property type="match status" value="1"/>
</dbReference>
<dbReference type="SUPFAM" id="SSF81767">
    <property type="entry name" value="Pre-protein crosslinking domain of SecA"/>
    <property type="match status" value="1"/>
</dbReference>
<dbReference type="Pfam" id="PF02810">
    <property type="entry name" value="SEC-C"/>
    <property type="match status" value="1"/>
</dbReference>
<keyword evidence="5 14" id="KW-0963">Cytoplasm</keyword>
<dbReference type="Gene3D" id="3.40.50.300">
    <property type="entry name" value="P-loop containing nucleotide triphosphate hydrolases"/>
    <property type="match status" value="3"/>
</dbReference>
<evidence type="ECO:0000256" key="1">
    <source>
        <dbReference type="ARBA" id="ARBA00001947"/>
    </source>
</evidence>
<dbReference type="PROSITE" id="PS51196">
    <property type="entry name" value="SECA_MOTOR_DEAD"/>
    <property type="match status" value="1"/>
</dbReference>
<dbReference type="EMBL" id="LIYF01000017">
    <property type="protein sequence ID" value="KZK06928.1"/>
    <property type="molecule type" value="Genomic_DNA"/>
</dbReference>
<dbReference type="InterPro" id="IPR014001">
    <property type="entry name" value="Helicase_ATP-bd"/>
</dbReference>
<keyword evidence="11 14" id="KW-1278">Translocase</keyword>
<dbReference type="SUPFAM" id="SSF52540">
    <property type="entry name" value="P-loop containing nucleoside triphosphate hydrolases"/>
    <property type="match status" value="2"/>
</dbReference>
<keyword evidence="4 14" id="KW-1003">Cell membrane</keyword>
<dbReference type="InterPro" id="IPR027417">
    <property type="entry name" value="P-loop_NTPase"/>
</dbReference>
<evidence type="ECO:0000313" key="19">
    <source>
        <dbReference type="EMBL" id="KZK06928.1"/>
    </source>
</evidence>
<dbReference type="NCBIfam" id="NF006630">
    <property type="entry name" value="PRK09200.1"/>
    <property type="match status" value="1"/>
</dbReference>
<dbReference type="PANTHER" id="PTHR30612:SF0">
    <property type="entry name" value="CHLOROPLAST PROTEIN-TRANSPORTING ATPASE"/>
    <property type="match status" value="1"/>
</dbReference>
<dbReference type="NCBIfam" id="TIGR00963">
    <property type="entry name" value="secA"/>
    <property type="match status" value="1"/>
</dbReference>
<keyword evidence="10 14" id="KW-0653">Protein transport</keyword>
<dbReference type="PROSITE" id="PS01312">
    <property type="entry name" value="SECA"/>
    <property type="match status" value="1"/>
</dbReference>
<comment type="caution">
    <text evidence="19">The sequence shown here is derived from an EMBL/GenBank/DDBJ whole genome shotgun (WGS) entry which is preliminary data.</text>
</comment>
<evidence type="ECO:0000256" key="14">
    <source>
        <dbReference type="HAMAP-Rule" id="MF_01382"/>
    </source>
</evidence>
<sequence length="865" mass="97998">MPNIIRKLVENDKKELKKLNKMALQVESFADEMEHLTDEQLKAKTPELKERVAKGESLDDLLYEAFAVCREAARRVLGLYPFHVQIMGGIVLHNGDVPEMRTGEGKTLTATMPVYLNALSGKGVHVVTVNEYLATRDMTEMGELYSWLGLTVGLNLNSKSPEEKREAYNCDITYSTSAELGFDYLRDNMVTRAEDMVQKPLNYALVDEVDSILVDEARTPLIISGQAESSSALYYRADQFTKTLKGQNLNVATSDYEEGDDYKIDLQSKTISLTEEGIDKAEKFFQIENLYDMENVALTHFVDNALRANFIMLHDIDYMIDENQEVLIIDQFTGRTMPGRRYSDGLHQAIEAKEAVPIQDESKTMASITIQNYFRMYKKLSGMTGTAKTEEEEFREIYNIQITPIPTNRPVQRLDHPDLLYPTLEAKFKAVIDDIKRRHAEGQPILIGTVAVETSELISKKLVEAKIPHEVLNAKNHFREAQIIMNAGQQGAVTIATNMAGRGTDIKLGPGVIDHADPEFQGLAVIGTERHESRRIDNQLRGRAGRQGDPGVSQFYLSLEDELMKRFGSERVSAFLDRMRISGEDAVIKSSLITRQIESSQKRVEGNNYDSRKQVLQYDDVIREQREVIYAQRQEVILTKEDMTPVLMGMFKRTIDRQVDGHELAGSFKNEETVKDLLQTVQNTMLPEEAIELSELTGLSGQAMKDLIFDKVKSRYASQMEKLADPERQLEFQRAVILRVVDNNWSEHIDALDQMRQSVGLRGYAQNNPIVEYQEESYKMYNNMIGAIEFEVTRLMMKAQIQPQTAIRQEAPRMTTTASQENITNVGPDTSVSEEISFENVGRNDPCPCGSGKKFKNCHGRTHIA</sequence>
<dbReference type="InterPro" id="IPR011115">
    <property type="entry name" value="SecA_DEAD"/>
</dbReference>
<dbReference type="GO" id="GO:0043952">
    <property type="term" value="P:protein transport by the Sec complex"/>
    <property type="evidence" value="ECO:0007669"/>
    <property type="project" value="TreeGrafter"/>
</dbReference>
<evidence type="ECO:0000313" key="20">
    <source>
        <dbReference type="Proteomes" id="UP000076519"/>
    </source>
</evidence>
<dbReference type="InterPro" id="IPR000185">
    <property type="entry name" value="SecA"/>
</dbReference>
<evidence type="ECO:0000256" key="15">
    <source>
        <dbReference type="RuleBase" id="RU003874"/>
    </source>
</evidence>
<keyword evidence="12 14" id="KW-0811">Translocation</keyword>
<evidence type="ECO:0000256" key="8">
    <source>
        <dbReference type="ARBA" id="ARBA00022833"/>
    </source>
</evidence>
<keyword evidence="7 14" id="KW-0547">Nucleotide-binding</keyword>
<feature type="binding site" evidence="14">
    <location>
        <begin position="103"/>
        <end position="107"/>
    </location>
    <ligand>
        <name>ATP</name>
        <dbReference type="ChEBI" id="CHEBI:30616"/>
    </ligand>
</feature>
<dbReference type="InterPro" id="IPR020937">
    <property type="entry name" value="SecA_CS"/>
</dbReference>
<keyword evidence="6" id="KW-0479">Metal-binding</keyword>
<dbReference type="RefSeq" id="WP_063281537.1">
    <property type="nucleotide sequence ID" value="NZ_LIYF01000017.1"/>
</dbReference>
<comment type="function">
    <text evidence="14">Part of the Sec protein translocase complex. Interacts with the SecYEG preprotein conducting channel. Has a central role in coupling the hydrolysis of ATP to the transfer of proteins into and across the cell membrane, serving as an ATP-driven molecular motor driving the stepwise translocation of polypeptide chains across the membrane.</text>
</comment>
<dbReference type="Pfam" id="PF21090">
    <property type="entry name" value="P-loop_SecA"/>
    <property type="match status" value="2"/>
</dbReference>
<dbReference type="PROSITE" id="PS51192">
    <property type="entry name" value="HELICASE_ATP_BIND_1"/>
    <property type="match status" value="1"/>
</dbReference>
<dbReference type="InterPro" id="IPR001650">
    <property type="entry name" value="Helicase_C-like"/>
</dbReference>
<dbReference type="HAMAP" id="MF_01382">
    <property type="entry name" value="SecA"/>
    <property type="match status" value="1"/>
</dbReference>
<dbReference type="PATRIC" id="fig|1359.32.peg.573"/>
<dbReference type="InterPro" id="IPR004027">
    <property type="entry name" value="SEC_C_motif"/>
</dbReference>
<dbReference type="Pfam" id="PF07516">
    <property type="entry name" value="SecA_SW"/>
    <property type="match status" value="1"/>
</dbReference>
<proteinExistence type="inferred from homology"/>
<evidence type="ECO:0000256" key="2">
    <source>
        <dbReference type="ARBA" id="ARBA00007650"/>
    </source>
</evidence>
<dbReference type="GO" id="GO:0006605">
    <property type="term" value="P:protein targeting"/>
    <property type="evidence" value="ECO:0007669"/>
    <property type="project" value="UniProtKB-UniRule"/>
</dbReference>
<comment type="subcellular location">
    <subcellularLocation>
        <location evidence="14">Cell membrane</location>
        <topology evidence="14">Peripheral membrane protein</topology>
        <orientation evidence="14">Cytoplasmic side</orientation>
    </subcellularLocation>
    <subcellularLocation>
        <location evidence="14">Cytoplasm</location>
    </subcellularLocation>
    <text evidence="14">Distribution is 50-50.</text>
</comment>
<dbReference type="GO" id="GO:0005886">
    <property type="term" value="C:plasma membrane"/>
    <property type="evidence" value="ECO:0007669"/>
    <property type="project" value="UniProtKB-SubCell"/>
</dbReference>
<dbReference type="SUPFAM" id="SSF81886">
    <property type="entry name" value="Helical scaffold and wing domains of SecA"/>
    <property type="match status" value="1"/>
</dbReference>
<dbReference type="InterPro" id="IPR036670">
    <property type="entry name" value="SecA_X-link_sf"/>
</dbReference>
<dbReference type="SMART" id="SM00958">
    <property type="entry name" value="SecA_PP_bind"/>
    <property type="match status" value="1"/>
</dbReference>
<evidence type="ECO:0000259" key="17">
    <source>
        <dbReference type="PROSITE" id="PS51194"/>
    </source>
</evidence>
<comment type="similarity">
    <text evidence="2 14 15">Belongs to the SecA family.</text>
</comment>
<evidence type="ECO:0000256" key="13">
    <source>
        <dbReference type="ARBA" id="ARBA00023136"/>
    </source>
</evidence>
<keyword evidence="13 14" id="KW-0472">Membrane</keyword>
<accession>A0A166JUS1</accession>
<dbReference type="Proteomes" id="UP000076519">
    <property type="component" value="Unassembled WGS sequence"/>
</dbReference>
<keyword evidence="19" id="KW-0347">Helicase</keyword>
<keyword evidence="19" id="KW-0378">Hydrolase</keyword>
<feature type="domain" description="Helicase C-terminal" evidence="17">
    <location>
        <begin position="427"/>
        <end position="587"/>
    </location>
</feature>
<evidence type="ECO:0000256" key="6">
    <source>
        <dbReference type="ARBA" id="ARBA00022723"/>
    </source>
</evidence>
<dbReference type="GO" id="GO:0017038">
    <property type="term" value="P:protein import"/>
    <property type="evidence" value="ECO:0007669"/>
    <property type="project" value="InterPro"/>
</dbReference>
<dbReference type="PRINTS" id="PR00906">
    <property type="entry name" value="SECA"/>
</dbReference>
<dbReference type="GO" id="GO:0005829">
    <property type="term" value="C:cytosol"/>
    <property type="evidence" value="ECO:0007669"/>
    <property type="project" value="TreeGrafter"/>
</dbReference>
<evidence type="ECO:0000256" key="5">
    <source>
        <dbReference type="ARBA" id="ARBA00022490"/>
    </source>
</evidence>
<evidence type="ECO:0000259" key="18">
    <source>
        <dbReference type="PROSITE" id="PS51196"/>
    </source>
</evidence>
<name>A0A166JUS1_LACLC</name>
<dbReference type="GO" id="GO:0008564">
    <property type="term" value="F:protein-exporting ATPase activity"/>
    <property type="evidence" value="ECO:0007669"/>
    <property type="project" value="UniProtKB-EC"/>
</dbReference>
<dbReference type="InterPro" id="IPR011130">
    <property type="entry name" value="SecA_preprotein_X-link_dom"/>
</dbReference>
<feature type="binding site" evidence="14">
    <location>
        <position position="505"/>
    </location>
    <ligand>
        <name>ATP</name>
        <dbReference type="ChEBI" id="CHEBI:30616"/>
    </ligand>
</feature>
<comment type="catalytic activity">
    <reaction evidence="14">
        <text>ATP + H2O + cellular proteinSide 1 = ADP + phosphate + cellular proteinSide 2.</text>
        <dbReference type="EC" id="7.4.2.8"/>
    </reaction>
</comment>
<dbReference type="FunFam" id="3.40.50.300:FF:000429">
    <property type="entry name" value="Preprotein translocase subunit SecA"/>
    <property type="match status" value="1"/>
</dbReference>
<organism evidence="19 20">
    <name type="scientific">Lactococcus lactis subsp. cremoris</name>
    <name type="common">Streptococcus cremoris</name>
    <dbReference type="NCBI Taxonomy" id="1359"/>
    <lineage>
        <taxon>Bacteria</taxon>
        <taxon>Bacillati</taxon>
        <taxon>Bacillota</taxon>
        <taxon>Bacilli</taxon>
        <taxon>Lactobacillales</taxon>
        <taxon>Streptococcaceae</taxon>
        <taxon>Lactococcus</taxon>
    </lineage>
</organism>
<evidence type="ECO:0000256" key="4">
    <source>
        <dbReference type="ARBA" id="ARBA00022475"/>
    </source>
</evidence>
<evidence type="ECO:0000256" key="12">
    <source>
        <dbReference type="ARBA" id="ARBA00023010"/>
    </source>
</evidence>
<evidence type="ECO:0000256" key="7">
    <source>
        <dbReference type="ARBA" id="ARBA00022741"/>
    </source>
</evidence>
<evidence type="ECO:0000256" key="10">
    <source>
        <dbReference type="ARBA" id="ARBA00022927"/>
    </source>
</evidence>
<dbReference type="GO" id="GO:0004386">
    <property type="term" value="F:helicase activity"/>
    <property type="evidence" value="ECO:0007669"/>
    <property type="project" value="UniProtKB-KW"/>
</dbReference>
<dbReference type="CDD" id="cd17928">
    <property type="entry name" value="DEXDc_SecA"/>
    <property type="match status" value="1"/>
</dbReference>
<dbReference type="Pfam" id="PF01043">
    <property type="entry name" value="SecA_PP_bind"/>
    <property type="match status" value="1"/>
</dbReference>
<keyword evidence="8" id="KW-0862">Zinc</keyword>
<evidence type="ECO:0000256" key="11">
    <source>
        <dbReference type="ARBA" id="ARBA00022967"/>
    </source>
</evidence>
<reference evidence="19 20" key="1">
    <citation type="submission" date="2015-08" db="EMBL/GenBank/DDBJ databases">
        <title>Draft Genome Sequences of 11 Lactococcus lactis subspecies cremoris strains.</title>
        <authorList>
            <person name="Wels M."/>
            <person name="Backus L."/>
            <person name="Boekhorst J."/>
            <person name="Dijkstra A."/>
            <person name="Beerthuizen M."/>
            <person name="Siezen R."/>
            <person name="Bachmann H."/>
            <person name="Van Hijum S."/>
        </authorList>
    </citation>
    <scope>NUCLEOTIDE SEQUENCE [LARGE SCALE GENOMIC DNA]</scope>
    <source>
        <strain evidence="19 20">KW10</strain>
    </source>
</reference>
<dbReference type="InterPro" id="IPR044722">
    <property type="entry name" value="SecA_SF2_C"/>
</dbReference>
<dbReference type="Gene3D" id="3.90.1440.10">
    <property type="entry name" value="SecA, preprotein cross-linking domain"/>
    <property type="match status" value="1"/>
</dbReference>
<comment type="subunit">
    <text evidence="14">Monomer and homodimer. Part of the essential Sec protein translocation apparatus which comprises SecA, SecYEG and auxiliary proteins SecDF. Other proteins may also be involved.</text>
</comment>
<dbReference type="Gene3D" id="1.10.3060.10">
    <property type="entry name" value="Helical scaffold and wing domains of SecA"/>
    <property type="match status" value="1"/>
</dbReference>
<comment type="cofactor">
    <cofactor evidence="1">
        <name>Zn(2+)</name>
        <dbReference type="ChEBI" id="CHEBI:29105"/>
    </cofactor>
</comment>
<dbReference type="InterPro" id="IPR011116">
    <property type="entry name" value="SecA_Wing/Scaffold"/>
</dbReference>
<keyword evidence="3 14" id="KW-0813">Transport</keyword>
<dbReference type="InterPro" id="IPR014018">
    <property type="entry name" value="SecA_motor_DEAD"/>
</dbReference>
<evidence type="ECO:0000256" key="3">
    <source>
        <dbReference type="ARBA" id="ARBA00022448"/>
    </source>
</evidence>
<dbReference type="GO" id="GO:0005524">
    <property type="term" value="F:ATP binding"/>
    <property type="evidence" value="ECO:0007669"/>
    <property type="project" value="UniProtKB-UniRule"/>
</dbReference>
<dbReference type="CDD" id="cd18803">
    <property type="entry name" value="SF2_C_secA"/>
    <property type="match status" value="1"/>
</dbReference>
<gene>
    <name evidence="14" type="primary">secA</name>
    <name evidence="19" type="ORF">AB996_0957</name>
</gene>
<dbReference type="InterPro" id="IPR036266">
    <property type="entry name" value="SecA_Wing/Scaffold_sf"/>
</dbReference>
<feature type="domain" description="SecA family profile" evidence="18">
    <location>
        <begin position="1"/>
        <end position="588"/>
    </location>
</feature>
<evidence type="ECO:0000256" key="9">
    <source>
        <dbReference type="ARBA" id="ARBA00022840"/>
    </source>
</evidence>
<keyword evidence="9 14" id="KW-0067">ATP-binding</keyword>
<dbReference type="EC" id="7.4.2.8" evidence="14"/>
<dbReference type="GO" id="GO:0031522">
    <property type="term" value="C:cell envelope Sec protein transport complex"/>
    <property type="evidence" value="ECO:0007669"/>
    <property type="project" value="TreeGrafter"/>
</dbReference>
<dbReference type="GO" id="GO:0065002">
    <property type="term" value="P:intracellular protein transmembrane transport"/>
    <property type="evidence" value="ECO:0007669"/>
    <property type="project" value="UniProtKB-UniRule"/>
</dbReference>
<evidence type="ECO:0000259" key="16">
    <source>
        <dbReference type="PROSITE" id="PS51192"/>
    </source>
</evidence>
<dbReference type="FunFam" id="3.90.1440.10:FF:000001">
    <property type="entry name" value="Preprotein translocase subunit SecA"/>
    <property type="match status" value="1"/>
</dbReference>